<feature type="transmembrane region" description="Helical" evidence="1">
    <location>
        <begin position="71"/>
        <end position="91"/>
    </location>
</feature>
<keyword evidence="3" id="KW-1185">Reference proteome</keyword>
<feature type="transmembrane region" description="Helical" evidence="1">
    <location>
        <begin position="166"/>
        <end position="188"/>
    </location>
</feature>
<dbReference type="EMBL" id="JADIKK010000008">
    <property type="protein sequence ID" value="MFK2876807.1"/>
    <property type="molecule type" value="Genomic_DNA"/>
</dbReference>
<evidence type="ECO:0000313" key="2">
    <source>
        <dbReference type="EMBL" id="MFK2876807.1"/>
    </source>
</evidence>
<comment type="caution">
    <text evidence="2">The sequence shown here is derived from an EMBL/GenBank/DDBJ whole genome shotgun (WGS) entry which is preliminary data.</text>
</comment>
<organism evidence="2 3">
    <name type="scientific">Rhodanobacter hydrolyticus</name>
    <dbReference type="NCBI Taxonomy" id="2250595"/>
    <lineage>
        <taxon>Bacteria</taxon>
        <taxon>Pseudomonadati</taxon>
        <taxon>Pseudomonadota</taxon>
        <taxon>Gammaproteobacteria</taxon>
        <taxon>Lysobacterales</taxon>
        <taxon>Rhodanobacteraceae</taxon>
        <taxon>Rhodanobacter</taxon>
    </lineage>
</organism>
<keyword evidence="1" id="KW-0472">Membrane</keyword>
<keyword evidence="1" id="KW-0812">Transmembrane</keyword>
<proteinExistence type="predicted"/>
<protein>
    <recommendedName>
        <fullName evidence="4">Serine/threonine protein kinase</fullName>
    </recommendedName>
</protein>
<keyword evidence="1" id="KW-1133">Transmembrane helix</keyword>
<dbReference type="RefSeq" id="WP_404612739.1">
    <property type="nucleotide sequence ID" value="NZ_JADIKK010000008.1"/>
</dbReference>
<feature type="transmembrane region" description="Helical" evidence="1">
    <location>
        <begin position="127"/>
        <end position="146"/>
    </location>
</feature>
<accession>A0ABW8J3D8</accession>
<reference evidence="2 3" key="1">
    <citation type="submission" date="2020-10" db="EMBL/GenBank/DDBJ databases">
        <title>Phylogeny of dyella-like bacteria.</title>
        <authorList>
            <person name="Fu J."/>
        </authorList>
    </citation>
    <scope>NUCLEOTIDE SEQUENCE [LARGE SCALE GENOMIC DNA]</scope>
    <source>
        <strain evidence="2 3">KACC 19113</strain>
    </source>
</reference>
<feature type="transmembrane region" description="Helical" evidence="1">
    <location>
        <begin position="43"/>
        <end position="65"/>
    </location>
</feature>
<evidence type="ECO:0000256" key="1">
    <source>
        <dbReference type="SAM" id="Phobius"/>
    </source>
</evidence>
<evidence type="ECO:0008006" key="4">
    <source>
        <dbReference type="Google" id="ProtNLM"/>
    </source>
</evidence>
<dbReference type="Proteomes" id="UP001620339">
    <property type="component" value="Unassembled WGS sequence"/>
</dbReference>
<name>A0ABW8J3D8_9GAMM</name>
<sequence length="222" mass="25170">MELDEMKLAWQTLGRQLERQNALNEQLFRQGQADRLRRHLRPLVWGQSLQIALGIVLMLWGISFWSTHVGLWQAMACGIAMQAFGTLALIFPARLLSMQQGIDYAAPVLEIQRRLAQMRAWRVKVEAPVFAVLGSIIWIPALMMLAQYEADRVGGFALWQHLRPGTVVWLVSSVIVSLGVVALAYVVLRKLGHRRWLENNFAGSAIVKAESALQEIARFERE</sequence>
<evidence type="ECO:0000313" key="3">
    <source>
        <dbReference type="Proteomes" id="UP001620339"/>
    </source>
</evidence>
<gene>
    <name evidence="2" type="ORF">ISP25_06990</name>
</gene>